<keyword evidence="2" id="KW-0479">Metal-binding</keyword>
<protein>
    <submittedName>
        <fullName evidence="6">Iron-binding zinc finger CDGSH type</fullName>
    </submittedName>
</protein>
<accession>A0A1H9WEY6</accession>
<dbReference type="GO" id="GO:0051537">
    <property type="term" value="F:2 iron, 2 sulfur cluster binding"/>
    <property type="evidence" value="ECO:0007669"/>
    <property type="project" value="UniProtKB-KW"/>
</dbReference>
<organism evidence="6 7">
    <name type="scientific">Actinokineospora terrae</name>
    <dbReference type="NCBI Taxonomy" id="155974"/>
    <lineage>
        <taxon>Bacteria</taxon>
        <taxon>Bacillati</taxon>
        <taxon>Actinomycetota</taxon>
        <taxon>Actinomycetes</taxon>
        <taxon>Pseudonocardiales</taxon>
        <taxon>Pseudonocardiaceae</taxon>
        <taxon>Actinokineospora</taxon>
    </lineage>
</organism>
<evidence type="ECO:0000256" key="3">
    <source>
        <dbReference type="ARBA" id="ARBA00023004"/>
    </source>
</evidence>
<keyword evidence="3" id="KW-0408">Iron</keyword>
<evidence type="ECO:0000256" key="2">
    <source>
        <dbReference type="ARBA" id="ARBA00022723"/>
    </source>
</evidence>
<feature type="domain" description="Iron-binding zinc finger CDGSH type" evidence="5">
    <location>
        <begin position="18"/>
        <end position="62"/>
    </location>
</feature>
<dbReference type="RefSeq" id="WP_092782723.1">
    <property type="nucleotide sequence ID" value="NZ_FOGI01000010.1"/>
</dbReference>
<sequence length="76" mass="8086">MTARDTTVRITSGPVLVDGPVVVHGVDGSVVRSERFVTAVCTCRRSKIYPLCDASHREVRRATGSCAPADRDAGAE</sequence>
<dbReference type="Pfam" id="PF09360">
    <property type="entry name" value="zf-CDGSH"/>
    <property type="match status" value="1"/>
</dbReference>
<dbReference type="GO" id="GO:0005737">
    <property type="term" value="C:cytoplasm"/>
    <property type="evidence" value="ECO:0007669"/>
    <property type="project" value="UniProtKB-ARBA"/>
</dbReference>
<keyword evidence="7" id="KW-1185">Reference proteome</keyword>
<reference evidence="7" key="1">
    <citation type="submission" date="2016-10" db="EMBL/GenBank/DDBJ databases">
        <authorList>
            <person name="Varghese N."/>
            <person name="Submissions S."/>
        </authorList>
    </citation>
    <scope>NUCLEOTIDE SEQUENCE [LARGE SCALE GENOMIC DNA]</scope>
    <source>
        <strain evidence="7">DSM 44260</strain>
    </source>
</reference>
<dbReference type="GO" id="GO:0046872">
    <property type="term" value="F:metal ion binding"/>
    <property type="evidence" value="ECO:0007669"/>
    <property type="project" value="UniProtKB-KW"/>
</dbReference>
<dbReference type="InterPro" id="IPR042216">
    <property type="entry name" value="MitoNEET_CISD"/>
</dbReference>
<dbReference type="EMBL" id="FOGI01000010">
    <property type="protein sequence ID" value="SES32496.1"/>
    <property type="molecule type" value="Genomic_DNA"/>
</dbReference>
<dbReference type="AlphaFoldDB" id="A0A1H9WEY6"/>
<dbReference type="Proteomes" id="UP000199051">
    <property type="component" value="Unassembled WGS sequence"/>
</dbReference>
<evidence type="ECO:0000256" key="4">
    <source>
        <dbReference type="ARBA" id="ARBA00023014"/>
    </source>
</evidence>
<dbReference type="STRING" id="155974.SAMN04487818_110139"/>
<dbReference type="SMART" id="SM00704">
    <property type="entry name" value="ZnF_CDGSH"/>
    <property type="match status" value="1"/>
</dbReference>
<evidence type="ECO:0000256" key="1">
    <source>
        <dbReference type="ARBA" id="ARBA00022714"/>
    </source>
</evidence>
<dbReference type="Gene3D" id="3.40.5.90">
    <property type="entry name" value="CDGSH iron-sulfur domain, mitoNEET-type"/>
    <property type="match status" value="1"/>
</dbReference>
<evidence type="ECO:0000259" key="5">
    <source>
        <dbReference type="SMART" id="SM00704"/>
    </source>
</evidence>
<evidence type="ECO:0000313" key="7">
    <source>
        <dbReference type="Proteomes" id="UP000199051"/>
    </source>
</evidence>
<evidence type="ECO:0000313" key="6">
    <source>
        <dbReference type="EMBL" id="SES32496.1"/>
    </source>
</evidence>
<keyword evidence="4" id="KW-0411">Iron-sulfur</keyword>
<proteinExistence type="predicted"/>
<keyword evidence="1" id="KW-0001">2Fe-2S</keyword>
<dbReference type="InterPro" id="IPR018967">
    <property type="entry name" value="FeS-contain_CDGSH-typ"/>
</dbReference>
<name>A0A1H9WEY6_9PSEU</name>
<gene>
    <name evidence="6" type="ORF">SAMN04487818_110139</name>
</gene>